<keyword evidence="5" id="KW-1185">Reference proteome</keyword>
<reference evidence="4" key="2">
    <citation type="submission" date="2023-05" db="EMBL/GenBank/DDBJ databases">
        <authorList>
            <person name="Schelkunov M.I."/>
        </authorList>
    </citation>
    <scope>NUCLEOTIDE SEQUENCE</scope>
    <source>
        <strain evidence="4">Hsosn_3</strain>
        <tissue evidence="4">Leaf</tissue>
    </source>
</reference>
<feature type="transmembrane region" description="Helical" evidence="2">
    <location>
        <begin position="118"/>
        <end position="139"/>
    </location>
</feature>
<dbReference type="AlphaFoldDB" id="A0AAD8ITB4"/>
<evidence type="ECO:0000256" key="3">
    <source>
        <dbReference type="SAM" id="SignalP"/>
    </source>
</evidence>
<dbReference type="Proteomes" id="UP001237642">
    <property type="component" value="Unassembled WGS sequence"/>
</dbReference>
<sequence>MSSKLNQHTLLVFLVFIYFPKSSSSETECTYPCTPSTPTGSESAGAISPPLLTGGSLYPPPAQDGGLIPNSPTPPDRVNSVALPAPDTVVPWYPYYSKRPITYATDQSSSTSFATPTVVIGSPILLVLFFFLSTFAHTLL</sequence>
<name>A0AAD8ITB4_9APIA</name>
<evidence type="ECO:0000313" key="4">
    <source>
        <dbReference type="EMBL" id="KAK1390057.1"/>
    </source>
</evidence>
<keyword evidence="3" id="KW-0732">Signal</keyword>
<dbReference type="EMBL" id="JAUIZM010000004">
    <property type="protein sequence ID" value="KAK1390057.1"/>
    <property type="molecule type" value="Genomic_DNA"/>
</dbReference>
<proteinExistence type="predicted"/>
<evidence type="ECO:0000313" key="5">
    <source>
        <dbReference type="Proteomes" id="UP001237642"/>
    </source>
</evidence>
<keyword evidence="2" id="KW-0472">Membrane</keyword>
<feature type="region of interest" description="Disordered" evidence="1">
    <location>
        <begin position="33"/>
        <end position="82"/>
    </location>
</feature>
<evidence type="ECO:0000256" key="2">
    <source>
        <dbReference type="SAM" id="Phobius"/>
    </source>
</evidence>
<gene>
    <name evidence="4" type="ORF">POM88_018235</name>
</gene>
<comment type="caution">
    <text evidence="4">The sequence shown here is derived from an EMBL/GenBank/DDBJ whole genome shotgun (WGS) entry which is preliminary data.</text>
</comment>
<keyword evidence="2" id="KW-1133">Transmembrane helix</keyword>
<protein>
    <submittedName>
        <fullName evidence="4">Uncharacterized protein</fullName>
    </submittedName>
</protein>
<feature type="chain" id="PRO_5042091043" evidence="3">
    <location>
        <begin position="26"/>
        <end position="140"/>
    </location>
</feature>
<accession>A0AAD8ITB4</accession>
<evidence type="ECO:0000256" key="1">
    <source>
        <dbReference type="SAM" id="MobiDB-lite"/>
    </source>
</evidence>
<feature type="signal peptide" evidence="3">
    <location>
        <begin position="1"/>
        <end position="25"/>
    </location>
</feature>
<dbReference type="PANTHER" id="PTHR37702">
    <property type="entry name" value="PROLINE-RICH FAMILY PROTEIN"/>
    <property type="match status" value="1"/>
</dbReference>
<feature type="compositionally biased region" description="Polar residues" evidence="1">
    <location>
        <begin position="33"/>
        <end position="42"/>
    </location>
</feature>
<reference evidence="4" key="1">
    <citation type="submission" date="2023-02" db="EMBL/GenBank/DDBJ databases">
        <title>Genome of toxic invasive species Heracleum sosnowskyi carries increased number of genes despite the absence of recent whole-genome duplications.</title>
        <authorList>
            <person name="Schelkunov M."/>
            <person name="Shtratnikova V."/>
            <person name="Makarenko M."/>
            <person name="Klepikova A."/>
            <person name="Omelchenko D."/>
            <person name="Novikova G."/>
            <person name="Obukhova E."/>
            <person name="Bogdanov V."/>
            <person name="Penin A."/>
            <person name="Logacheva M."/>
        </authorList>
    </citation>
    <scope>NUCLEOTIDE SEQUENCE</scope>
    <source>
        <strain evidence="4">Hsosn_3</strain>
        <tissue evidence="4">Leaf</tissue>
    </source>
</reference>
<organism evidence="4 5">
    <name type="scientific">Heracleum sosnowskyi</name>
    <dbReference type="NCBI Taxonomy" id="360622"/>
    <lineage>
        <taxon>Eukaryota</taxon>
        <taxon>Viridiplantae</taxon>
        <taxon>Streptophyta</taxon>
        <taxon>Embryophyta</taxon>
        <taxon>Tracheophyta</taxon>
        <taxon>Spermatophyta</taxon>
        <taxon>Magnoliopsida</taxon>
        <taxon>eudicotyledons</taxon>
        <taxon>Gunneridae</taxon>
        <taxon>Pentapetalae</taxon>
        <taxon>asterids</taxon>
        <taxon>campanulids</taxon>
        <taxon>Apiales</taxon>
        <taxon>Apiaceae</taxon>
        <taxon>Apioideae</taxon>
        <taxon>apioid superclade</taxon>
        <taxon>Tordylieae</taxon>
        <taxon>Tordyliinae</taxon>
        <taxon>Heracleum</taxon>
    </lineage>
</organism>
<keyword evidence="2" id="KW-0812">Transmembrane</keyword>
<dbReference type="PANTHER" id="PTHR37702:SF1">
    <property type="entry name" value="HYDROXYPROLINE-RICH GLYCOPROTEIN FAMILY PROTEIN"/>
    <property type="match status" value="1"/>
</dbReference>